<keyword evidence="1" id="KW-0472">Membrane</keyword>
<sequence length="137" mass="15979">MNIKILKVIVIISFLLICSIDQKGFPILITLIIYSFVAFQELFYYGNIDDIFWEGIIFPILIIGTLITFYKCAQYKDRYIELVCIIALFLSIIILTGILNSYNYYKRILPMSFIIPASIFIISSLILIVKNFRKSRE</sequence>
<evidence type="ECO:0000313" key="2">
    <source>
        <dbReference type="EMBL" id="SIT21399.1"/>
    </source>
</evidence>
<keyword evidence="3" id="KW-1185">Reference proteome</keyword>
<evidence type="ECO:0000313" key="3">
    <source>
        <dbReference type="Proteomes" id="UP000186744"/>
    </source>
</evidence>
<organism evidence="2 3">
    <name type="scientific">Chryseobacterium ureilyticum</name>
    <dbReference type="NCBI Taxonomy" id="373668"/>
    <lineage>
        <taxon>Bacteria</taxon>
        <taxon>Pseudomonadati</taxon>
        <taxon>Bacteroidota</taxon>
        <taxon>Flavobacteriia</taxon>
        <taxon>Flavobacteriales</taxon>
        <taxon>Weeksellaceae</taxon>
        <taxon>Chryseobacterium group</taxon>
        <taxon>Chryseobacterium</taxon>
    </lineage>
</organism>
<reference evidence="3" key="1">
    <citation type="submission" date="2017-01" db="EMBL/GenBank/DDBJ databases">
        <authorList>
            <person name="Varghese N."/>
            <person name="Submissions S."/>
        </authorList>
    </citation>
    <scope>NUCLEOTIDE SEQUENCE [LARGE SCALE GENOMIC DNA]</scope>
    <source>
        <strain evidence="3">DSM 18017</strain>
    </source>
</reference>
<name>A0A1N7QF52_9FLAO</name>
<feature type="transmembrane region" description="Helical" evidence="1">
    <location>
        <begin position="108"/>
        <end position="129"/>
    </location>
</feature>
<dbReference type="AlphaFoldDB" id="A0A1N7QF52"/>
<feature type="transmembrane region" description="Helical" evidence="1">
    <location>
        <begin position="51"/>
        <end position="70"/>
    </location>
</feature>
<evidence type="ECO:0000256" key="1">
    <source>
        <dbReference type="SAM" id="Phobius"/>
    </source>
</evidence>
<proteinExistence type="predicted"/>
<keyword evidence="1" id="KW-1133">Transmembrane helix</keyword>
<dbReference type="Proteomes" id="UP000186744">
    <property type="component" value="Unassembled WGS sequence"/>
</dbReference>
<feature type="transmembrane region" description="Helical" evidence="1">
    <location>
        <begin position="12"/>
        <end position="39"/>
    </location>
</feature>
<gene>
    <name evidence="2" type="ORF">SAMN05421786_109104</name>
</gene>
<keyword evidence="1" id="KW-0812">Transmembrane</keyword>
<dbReference type="EMBL" id="FTOL01000009">
    <property type="protein sequence ID" value="SIT21399.1"/>
    <property type="molecule type" value="Genomic_DNA"/>
</dbReference>
<feature type="transmembrane region" description="Helical" evidence="1">
    <location>
        <begin position="82"/>
        <end position="102"/>
    </location>
</feature>
<protein>
    <submittedName>
        <fullName evidence="2">Uncharacterized protein</fullName>
    </submittedName>
</protein>
<accession>A0A1N7QF52</accession>